<dbReference type="InterPro" id="IPR000408">
    <property type="entry name" value="Reg_chr_condens"/>
</dbReference>
<reference evidence="4" key="1">
    <citation type="submission" date="2015-04" db="EMBL/GenBank/DDBJ databases">
        <title>The genome sequence of the plant pathogenic Rhizarian Plasmodiophora brassicae reveals insights in its biotrophic life cycle and the origin of chitin synthesis.</title>
        <authorList>
            <person name="Schwelm A."/>
            <person name="Fogelqvist J."/>
            <person name="Knaust A."/>
            <person name="Julke S."/>
            <person name="Lilja T."/>
            <person name="Dhandapani V."/>
            <person name="Bonilla-Rosso G."/>
            <person name="Karlsson M."/>
            <person name="Shevchenko A."/>
            <person name="Choi S.R."/>
            <person name="Kim H.G."/>
            <person name="Park J.Y."/>
            <person name="Lim Y.P."/>
            <person name="Ludwig-Muller J."/>
            <person name="Dixelius C."/>
        </authorList>
    </citation>
    <scope>NUCLEOTIDE SEQUENCE</scope>
    <source>
        <tissue evidence="4">Potato root galls</tissue>
    </source>
</reference>
<feature type="repeat" description="RCC1" evidence="2">
    <location>
        <begin position="21"/>
        <end position="73"/>
    </location>
</feature>
<feature type="domain" description="RCC1-like" evidence="3">
    <location>
        <begin position="23"/>
        <end position="383"/>
    </location>
</feature>
<feature type="repeat" description="RCC1" evidence="2">
    <location>
        <begin position="74"/>
        <end position="129"/>
    </location>
</feature>
<dbReference type="InterPro" id="IPR009091">
    <property type="entry name" value="RCC1/BLIP-II"/>
</dbReference>
<feature type="repeat" description="RCC1" evidence="2">
    <location>
        <begin position="237"/>
        <end position="294"/>
    </location>
</feature>
<evidence type="ECO:0000256" key="1">
    <source>
        <dbReference type="ARBA" id="ARBA00022737"/>
    </source>
</evidence>
<dbReference type="AlphaFoldDB" id="A0A0H5RL00"/>
<organism evidence="4">
    <name type="scientific">Spongospora subterranea</name>
    <dbReference type="NCBI Taxonomy" id="70186"/>
    <lineage>
        <taxon>Eukaryota</taxon>
        <taxon>Sar</taxon>
        <taxon>Rhizaria</taxon>
        <taxon>Endomyxa</taxon>
        <taxon>Phytomyxea</taxon>
        <taxon>Plasmodiophorida</taxon>
        <taxon>Plasmodiophoridae</taxon>
        <taxon>Spongospora</taxon>
    </lineage>
</organism>
<name>A0A0H5RL00_9EUKA</name>
<dbReference type="PRINTS" id="PR00633">
    <property type="entry name" value="RCCNDNSATION"/>
</dbReference>
<feature type="repeat" description="RCC1" evidence="2">
    <location>
        <begin position="130"/>
        <end position="186"/>
    </location>
</feature>
<evidence type="ECO:0000259" key="3">
    <source>
        <dbReference type="Pfam" id="PF25390"/>
    </source>
</evidence>
<feature type="repeat" description="RCC1" evidence="2">
    <location>
        <begin position="187"/>
        <end position="236"/>
    </location>
</feature>
<dbReference type="Pfam" id="PF25390">
    <property type="entry name" value="WD40_RLD"/>
    <property type="match status" value="1"/>
</dbReference>
<feature type="repeat" description="RCC1" evidence="2">
    <location>
        <begin position="295"/>
        <end position="337"/>
    </location>
</feature>
<dbReference type="SUPFAM" id="SSF50985">
    <property type="entry name" value="RCC1/BLIP-II"/>
    <property type="match status" value="2"/>
</dbReference>
<accession>A0A0H5RL00</accession>
<dbReference type="PROSITE" id="PS50012">
    <property type="entry name" value="RCC1_3"/>
    <property type="match status" value="7"/>
</dbReference>
<dbReference type="InterPro" id="IPR051210">
    <property type="entry name" value="Ub_ligase/GEF_domain"/>
</dbReference>
<dbReference type="Gene3D" id="2.130.10.30">
    <property type="entry name" value="Regulator of chromosome condensation 1/beta-lactamase-inhibitor protein II"/>
    <property type="match status" value="3"/>
</dbReference>
<dbReference type="PANTHER" id="PTHR22870">
    <property type="entry name" value="REGULATOR OF CHROMOSOME CONDENSATION"/>
    <property type="match status" value="1"/>
</dbReference>
<sequence>MIRGLLALSRRSASTKSVPGSECFVWGKGGEGALGLGDRKDCSLPEILEFNNKDEDVKCFAAGSEHSSVIDTSNRLWTFGKADYGRLGIPGQTSGIVPVPTLVDVPLEDGDYIIGVDCGYYHTAAVSNNGRVYTWGWGGNWYSGCGGLGHGDTKSVLNPKMVEALSDINISQVRCGKYHTLALSKDGTLYSWGRGEYGRLGLNSNSDVLVPKLVPEMNDIAHIATCNATSAAIDSRGRLFMWGKNDTGQLGIGGSSNLDMFALEPVPTLIEAFNDQKIADVSCSDRHTVACTDDGRVYVWGDRQWMSPYELSSSDLGNAPVVQVAAGHNFSAILTSAGNVFTWGSGRTGCLGHGDKDTVREPTFVDAFDGRNVLSIVVGAHHAGALLEFNRTDQ</sequence>
<protein>
    <recommendedName>
        <fullName evidence="3">RCC1-like domain-containing protein</fullName>
    </recommendedName>
</protein>
<keyword evidence="1" id="KW-0677">Repeat</keyword>
<dbReference type="EMBL" id="HACM01008957">
    <property type="protein sequence ID" value="CRZ09399.1"/>
    <property type="molecule type" value="Transcribed_RNA"/>
</dbReference>
<dbReference type="PANTHER" id="PTHR22870:SF408">
    <property type="entry name" value="OS09G0560450 PROTEIN"/>
    <property type="match status" value="1"/>
</dbReference>
<dbReference type="InterPro" id="IPR058923">
    <property type="entry name" value="RCC1-like_dom"/>
</dbReference>
<feature type="repeat" description="RCC1" evidence="2">
    <location>
        <begin position="338"/>
        <end position="389"/>
    </location>
</feature>
<evidence type="ECO:0000256" key="2">
    <source>
        <dbReference type="PROSITE-ProRule" id="PRU00235"/>
    </source>
</evidence>
<evidence type="ECO:0000313" key="4">
    <source>
        <dbReference type="EMBL" id="CRZ09399.1"/>
    </source>
</evidence>
<proteinExistence type="predicted"/>